<dbReference type="Pfam" id="PF07075">
    <property type="entry name" value="NamZ_N"/>
    <property type="match status" value="1"/>
</dbReference>
<proteinExistence type="predicted"/>
<feature type="signal peptide" evidence="1">
    <location>
        <begin position="1"/>
        <end position="24"/>
    </location>
</feature>
<gene>
    <name evidence="4" type="ORF">JNE38_13520</name>
</gene>
<evidence type="ECO:0000313" key="5">
    <source>
        <dbReference type="Proteomes" id="UP000596248"/>
    </source>
</evidence>
<feature type="domain" description="Peptidoglycan beta-N-acetylmuramidase NamZ C-terminal" evidence="3">
    <location>
        <begin position="267"/>
        <end position="419"/>
    </location>
</feature>
<evidence type="ECO:0000256" key="1">
    <source>
        <dbReference type="SAM" id="SignalP"/>
    </source>
</evidence>
<organism evidence="4 5">
    <name type="scientific">Brevibacillus choshinensis</name>
    <dbReference type="NCBI Taxonomy" id="54911"/>
    <lineage>
        <taxon>Bacteria</taxon>
        <taxon>Bacillati</taxon>
        <taxon>Bacillota</taxon>
        <taxon>Bacilli</taxon>
        <taxon>Bacillales</taxon>
        <taxon>Paenibacillaceae</taxon>
        <taxon>Brevibacillus</taxon>
    </lineage>
</organism>
<keyword evidence="5" id="KW-1185">Reference proteome</keyword>
<dbReference type="Proteomes" id="UP000596248">
    <property type="component" value="Chromosome"/>
</dbReference>
<feature type="domain" description="Peptidoglycan beta-N-acetylmuramidase NamZ N-terminal" evidence="2">
    <location>
        <begin position="58"/>
        <end position="263"/>
    </location>
</feature>
<dbReference type="EMBL" id="CP069127">
    <property type="protein sequence ID" value="QRG70043.1"/>
    <property type="molecule type" value="Genomic_DNA"/>
</dbReference>
<dbReference type="Pfam" id="PF20732">
    <property type="entry name" value="NamZ_C"/>
    <property type="match status" value="1"/>
</dbReference>
<dbReference type="Gene3D" id="3.40.50.12170">
    <property type="entry name" value="Uncharacterised protein PF07075, DUF1343"/>
    <property type="match status" value="1"/>
</dbReference>
<evidence type="ECO:0000259" key="2">
    <source>
        <dbReference type="Pfam" id="PF07075"/>
    </source>
</evidence>
<dbReference type="RefSeq" id="WP_203357017.1">
    <property type="nucleotide sequence ID" value="NZ_CP069127.1"/>
</dbReference>
<dbReference type="PIRSF" id="PIRSF016719">
    <property type="entry name" value="UCP016719"/>
    <property type="match status" value="1"/>
</dbReference>
<protein>
    <submittedName>
        <fullName evidence="4">DUF1343 domain-containing protein</fullName>
    </submittedName>
</protein>
<dbReference type="InterPro" id="IPR008302">
    <property type="entry name" value="NamZ"/>
</dbReference>
<feature type="chain" id="PRO_5047506462" evidence="1">
    <location>
        <begin position="25"/>
        <end position="420"/>
    </location>
</feature>
<dbReference type="Gene3D" id="3.90.1150.140">
    <property type="match status" value="1"/>
</dbReference>
<accession>A0ABX7FW59</accession>
<keyword evidence="1" id="KW-0732">Signal</keyword>
<evidence type="ECO:0000259" key="3">
    <source>
        <dbReference type="Pfam" id="PF20732"/>
    </source>
</evidence>
<sequence>MTKNRWLRCLSSLVLLCTLTAAGGADLGLAKDKKNNHAVQTGIERLLENPQILKGKKVGLITNPTGVTVDLTHDVDALLEKNINLVAVYGPEHGIRGTEQAGSAPGTYEDPKTGLPFYNLYGKTPQEIAPIFSDVDVILFDIQDVGSRFYTYISTMAYAMKAAALQDKPFIVLDRPNPIGGVKVEGPVLDPDYQSFVGIYPIPVRHGMTVGELAVLFNEQFLEKELGKKANLEIVQMKGWKRDMQYDETGLPWVLPSPNMPTPETALVYPGNCLFEGTNLSEGRGTTRPFELIGAPYIKGWEIADRMNRLDLPGVSFREAYFNPTFSKHAGINVGGLQLYVTDRDGYDPIRTALTIMVELKKQYPNDFAWRSDNWIDKLMGTDKIRKAIDKGASVDEIIADWQGGLKAFQQLRKSYLLYR</sequence>
<dbReference type="InterPro" id="IPR048502">
    <property type="entry name" value="NamZ_N"/>
</dbReference>
<dbReference type="InterPro" id="IPR048503">
    <property type="entry name" value="NamZ_C"/>
</dbReference>
<reference evidence="4 5" key="1">
    <citation type="submission" date="2021-01" db="EMBL/GenBank/DDBJ databases">
        <title>Identification of strong promoters based on the transcriptome of Brevibacillus choshinensis.</title>
        <authorList>
            <person name="Yao D."/>
            <person name="Zhang K."/>
            <person name="Wu J."/>
        </authorList>
    </citation>
    <scope>NUCLEOTIDE SEQUENCE [LARGE SCALE GENOMIC DNA]</scope>
    <source>
        <strain evidence="4 5">HPD31-SP3</strain>
    </source>
</reference>
<name>A0ABX7FW59_BRECH</name>
<evidence type="ECO:0000313" key="4">
    <source>
        <dbReference type="EMBL" id="QRG70043.1"/>
    </source>
</evidence>
<dbReference type="PANTHER" id="PTHR42915">
    <property type="entry name" value="HYPOTHETICAL 460 KDA PROTEIN IN FEUA-SIGW INTERGENIC REGION [PRECURSOR]"/>
    <property type="match status" value="1"/>
</dbReference>
<dbReference type="PANTHER" id="PTHR42915:SF1">
    <property type="entry name" value="PEPTIDOGLYCAN BETA-N-ACETYLMURAMIDASE NAMZ"/>
    <property type="match status" value="1"/>
</dbReference>